<evidence type="ECO:0000259" key="2">
    <source>
        <dbReference type="PROSITE" id="PS50234"/>
    </source>
</evidence>
<feature type="region of interest" description="Disordered" evidence="1">
    <location>
        <begin position="871"/>
        <end position="895"/>
    </location>
</feature>
<evidence type="ECO:0000313" key="3">
    <source>
        <dbReference type="EMBL" id="CAD5112133.1"/>
    </source>
</evidence>
<dbReference type="PANTHER" id="PTHR14918:SF3">
    <property type="entry name" value="KICSTOR COMPLEX PROTEIN SZT2"/>
    <property type="match status" value="1"/>
</dbReference>
<dbReference type="EMBL" id="CAJFCJ010000002">
    <property type="protein sequence ID" value="CAD5112133.1"/>
    <property type="molecule type" value="Genomic_DNA"/>
</dbReference>
<dbReference type="InterPro" id="IPR002035">
    <property type="entry name" value="VWF_A"/>
</dbReference>
<dbReference type="InterPro" id="IPR033228">
    <property type="entry name" value="SZT2"/>
</dbReference>
<protein>
    <submittedName>
        <fullName evidence="3">DgyrCDS1372</fullName>
    </submittedName>
</protein>
<keyword evidence="4" id="KW-1185">Reference proteome</keyword>
<organism evidence="3 4">
    <name type="scientific">Dimorphilus gyrociliatus</name>
    <dbReference type="NCBI Taxonomy" id="2664684"/>
    <lineage>
        <taxon>Eukaryota</taxon>
        <taxon>Metazoa</taxon>
        <taxon>Spiralia</taxon>
        <taxon>Lophotrochozoa</taxon>
        <taxon>Annelida</taxon>
        <taxon>Polychaeta</taxon>
        <taxon>Polychaeta incertae sedis</taxon>
        <taxon>Dinophilidae</taxon>
        <taxon>Dimorphilus</taxon>
    </lineage>
</organism>
<proteinExistence type="predicted"/>
<feature type="compositionally biased region" description="Acidic residues" evidence="1">
    <location>
        <begin position="882"/>
        <end position="895"/>
    </location>
</feature>
<sequence>MSESEKIEKSGYKIIDVQEVYAKSRHEYPLSRNAAVYWYFNNLNKPLPLTTDAMLGAVDEEVEILSIGLSKVHEDEIANHEDIENASIHLKIIPSTKITFLSNFYKFVIVLDMKPSLFSSVRSESDLGVNEMIRTVIGVIKSLVSSCPISSKVSFSPKVYITVLAFCPHCKPLVSQVLLQGVCTTETNIEEVTKSLKEQFDKFISNFIEVRCLINEEYNGQDSFPLDVDQMGKVPHASAHLINMITYGFFAMNLLPDVASPGIVIVSDGVFSQPDPINLDKLLTQLRNASVRVFVINMSEVNNGNPSSLNDFGVLSSSDFLHFLTTATVGACLSKRDIDLIDRTSKETANICQKRLFFIRIQPLSLFGVVHQSKFEFPQLKKKYIEGFPVKVNAAELISVRLREGYVIERLQLIPKGEGQINVYLSVPWRDSVKIAYIIRSPWPFNNNKSTYVDISIEGNYSVLHDLICARNQALPSKLLTLMKTQFWKHLASLTETDKLLLHFTSFLSNPIFFNIPNSLKQGVNLFDLASHPNASSTPQLSTQLNPNDVELSEFAAFWEPTVMIDIRMWRKWLHVHQIILVLEHERPIAENVYYPNASGRYVSITARKATTDITLHFLGQYSSFVLVESLSYIKFIYEDDEKSEKPCSFCVIKVAANGPLFILKLAFLGGTSSVIRHKTYNDLRMKLLNLKLPISDSERENFSRSIQKQFRNDHSLNESLGKTGKSRSRVGSAVEINLCTQIKTPLQHALVRYDDLFNGKSDSPPSASLQSHLALKYLLYRRNIWTIQPCSQYSLSSRSLGMIASVLSKKRQNEGFKFAYGCQGFVNMVIELDMTEKNSTIPSCSLENDPRENELLSCLVQYVLLPPTSNMHGTSERISENGEEEDNENSETDQELQLITECWVEPQHGFVETEDDEKQDLAGCTSQEITKAVIPIDTPSVQ</sequence>
<dbReference type="OrthoDB" id="43547at2759"/>
<name>A0A7I8V9Z6_9ANNE</name>
<accession>A0A7I8V9Z6</accession>
<gene>
    <name evidence="3" type="ORF">DGYR_LOCUS1331</name>
</gene>
<feature type="domain" description="VWFA" evidence="2">
    <location>
        <begin position="106"/>
        <end position="344"/>
    </location>
</feature>
<dbReference type="Proteomes" id="UP000549394">
    <property type="component" value="Unassembled WGS sequence"/>
</dbReference>
<reference evidence="3 4" key="1">
    <citation type="submission" date="2020-08" db="EMBL/GenBank/DDBJ databases">
        <authorList>
            <person name="Hejnol A."/>
        </authorList>
    </citation>
    <scope>NUCLEOTIDE SEQUENCE [LARGE SCALE GENOMIC DNA]</scope>
</reference>
<evidence type="ECO:0000256" key="1">
    <source>
        <dbReference type="SAM" id="MobiDB-lite"/>
    </source>
</evidence>
<dbReference type="GO" id="GO:0005777">
    <property type="term" value="C:peroxisome"/>
    <property type="evidence" value="ECO:0007669"/>
    <property type="project" value="InterPro"/>
</dbReference>
<evidence type="ECO:0000313" key="4">
    <source>
        <dbReference type="Proteomes" id="UP000549394"/>
    </source>
</evidence>
<comment type="caution">
    <text evidence="3">The sequence shown here is derived from an EMBL/GenBank/DDBJ whole genome shotgun (WGS) entry which is preliminary data.</text>
</comment>
<dbReference type="AlphaFoldDB" id="A0A7I8V9Z6"/>
<dbReference type="PROSITE" id="PS50234">
    <property type="entry name" value="VWFA"/>
    <property type="match status" value="1"/>
</dbReference>
<dbReference type="PANTHER" id="PTHR14918">
    <property type="entry name" value="KICSTOR COMPLEX PROTEIN SZT2"/>
    <property type="match status" value="1"/>
</dbReference>